<dbReference type="SUPFAM" id="SSF47384">
    <property type="entry name" value="Homodimeric domain of signal transducing histidine kinase"/>
    <property type="match status" value="1"/>
</dbReference>
<gene>
    <name evidence="12" type="ORF">SAMN04487946_10729</name>
</gene>
<dbReference type="InterPro" id="IPR003594">
    <property type="entry name" value="HATPase_dom"/>
</dbReference>
<dbReference type="InterPro" id="IPR000700">
    <property type="entry name" value="PAS-assoc_C"/>
</dbReference>
<keyword evidence="5" id="KW-0418">Kinase</keyword>
<dbReference type="STRING" id="660517.SAMN04487946_10729"/>
<feature type="domain" description="PAC" evidence="11">
    <location>
        <begin position="461"/>
        <end position="515"/>
    </location>
</feature>
<dbReference type="InterPro" id="IPR035965">
    <property type="entry name" value="PAS-like_dom_sf"/>
</dbReference>
<dbReference type="Gene3D" id="3.40.50.2300">
    <property type="match status" value="1"/>
</dbReference>
<reference evidence="13" key="1">
    <citation type="submission" date="2016-10" db="EMBL/GenBank/DDBJ databases">
        <authorList>
            <person name="Varghese N."/>
            <person name="Submissions S."/>
        </authorList>
    </citation>
    <scope>NUCLEOTIDE SEQUENCE [LARGE SCALE GENOMIC DNA]</scope>
    <source>
        <strain evidence="13">CGMCC 1.10118</strain>
    </source>
</reference>
<evidence type="ECO:0000259" key="8">
    <source>
        <dbReference type="PROSITE" id="PS50109"/>
    </source>
</evidence>
<dbReference type="PROSITE" id="PS50113">
    <property type="entry name" value="PAC"/>
    <property type="match status" value="2"/>
</dbReference>
<dbReference type="CDD" id="cd00130">
    <property type="entry name" value="PAS"/>
    <property type="match status" value="3"/>
</dbReference>
<feature type="domain" description="PAC" evidence="11">
    <location>
        <begin position="215"/>
        <end position="267"/>
    </location>
</feature>
<evidence type="ECO:0000259" key="10">
    <source>
        <dbReference type="PROSITE" id="PS50112"/>
    </source>
</evidence>
<dbReference type="SUPFAM" id="SSF52172">
    <property type="entry name" value="CheY-like"/>
    <property type="match status" value="1"/>
</dbReference>
<evidence type="ECO:0000256" key="6">
    <source>
        <dbReference type="PROSITE-ProRule" id="PRU00169"/>
    </source>
</evidence>
<dbReference type="SMART" id="SM00091">
    <property type="entry name" value="PAS"/>
    <property type="match status" value="3"/>
</dbReference>
<dbReference type="InterPro" id="IPR004358">
    <property type="entry name" value="Sig_transdc_His_kin-like_C"/>
</dbReference>
<sequence length="720" mass="80775">MADSIRVLHIDDEPDFASLTADFLERESGYFDVETETHATKGLERIRSEDLDCVVSDHDMPSMTGIELLESVRDEYPDLPFILFTGKGSEEVASDAISAGVTDYLQKEGGTEQYTLLANRIENAVERQQSQRAVKEQKRRLETIISNVPGLIYRCRNEPGWPMDEVAGECEELAGYSPGTIESGGVSWGEDVIHPDDQEEVWDEVQAALQEGVPFELTYRIETADGQTKWVWERGRNVTDSDGEVIALEGFITDITESKRRERRFEAIFNNTYQFTGLLKPDGTIIEANEAALSFAGIDRNEVVGKPLWEGKWFESSQQAKDVAREAVETAQNGELFRDEIKIQGANEEAFVDFSVRPVTNDDGDVTLLIPEGRNISELKEREQTLREQEHQFEAIFNDPNLLVGLLDTDGTVEDINEIALEYVDASREDIVGNPFWETPWWTDDYRAAVKQWVAEAADGEYVEYEADHPTEDGGKATVEGNFRPVTDDDGTASRIIVSAKDVTQRRRRERELKRRNEQFDEFASFVSHDLQSPVSTVQGRLELALQTGEMEHVEKAAEAIDRVDELRDDLVTTLRTGEIVSGTERIELESVLDDVWTAVDPPQTASVTVEEGTRIEADTDALQRMLENLVGNSIEHGPDDVTIQIGEFESGFYYEDSGPGIDPELRDRIFTPGFSTKNGEEGIGMGMASVRQIVLAHGWEIHIKGGKHLDGVRFEITDS</sequence>
<dbReference type="RefSeq" id="WP_089767355.1">
    <property type="nucleotide sequence ID" value="NZ_FNPB01000007.1"/>
</dbReference>
<dbReference type="InterPro" id="IPR036097">
    <property type="entry name" value="HisK_dim/P_sf"/>
</dbReference>
<dbReference type="PROSITE" id="PS50109">
    <property type="entry name" value="HIS_KIN"/>
    <property type="match status" value="1"/>
</dbReference>
<dbReference type="EC" id="2.7.13.3" evidence="2"/>
<dbReference type="Pfam" id="PF08448">
    <property type="entry name" value="PAS_4"/>
    <property type="match status" value="1"/>
</dbReference>
<dbReference type="PRINTS" id="PR00344">
    <property type="entry name" value="BCTRLSENSOR"/>
</dbReference>
<dbReference type="SUPFAM" id="SSF55785">
    <property type="entry name" value="PYP-like sensor domain (PAS domain)"/>
    <property type="match status" value="3"/>
</dbReference>
<dbReference type="CDD" id="cd00082">
    <property type="entry name" value="HisKA"/>
    <property type="match status" value="1"/>
</dbReference>
<dbReference type="PROSITE" id="PS50110">
    <property type="entry name" value="RESPONSE_REGULATORY"/>
    <property type="match status" value="1"/>
</dbReference>
<dbReference type="SMART" id="SM00388">
    <property type="entry name" value="HisKA"/>
    <property type="match status" value="1"/>
</dbReference>
<evidence type="ECO:0000256" key="7">
    <source>
        <dbReference type="SAM" id="MobiDB-lite"/>
    </source>
</evidence>
<dbReference type="InterPro" id="IPR001610">
    <property type="entry name" value="PAC"/>
</dbReference>
<protein>
    <recommendedName>
        <fullName evidence="2">histidine kinase</fullName>
        <ecNumber evidence="2">2.7.13.3</ecNumber>
    </recommendedName>
</protein>
<feature type="domain" description="Response regulatory" evidence="9">
    <location>
        <begin position="6"/>
        <end position="122"/>
    </location>
</feature>
<proteinExistence type="predicted"/>
<evidence type="ECO:0000256" key="1">
    <source>
        <dbReference type="ARBA" id="ARBA00000085"/>
    </source>
</evidence>
<dbReference type="Gene3D" id="3.30.565.10">
    <property type="entry name" value="Histidine kinase-like ATPase, C-terminal domain"/>
    <property type="match status" value="1"/>
</dbReference>
<dbReference type="InterPro" id="IPR001789">
    <property type="entry name" value="Sig_transdc_resp-reg_receiver"/>
</dbReference>
<dbReference type="Pfam" id="PF02518">
    <property type="entry name" value="HATPase_c"/>
    <property type="match status" value="1"/>
</dbReference>
<dbReference type="Proteomes" id="UP000199170">
    <property type="component" value="Unassembled WGS sequence"/>
</dbReference>
<feature type="modified residue" description="4-aspartylphosphate" evidence="6">
    <location>
        <position position="57"/>
    </location>
</feature>
<evidence type="ECO:0000256" key="3">
    <source>
        <dbReference type="ARBA" id="ARBA00022553"/>
    </source>
</evidence>
<evidence type="ECO:0000256" key="2">
    <source>
        <dbReference type="ARBA" id="ARBA00012438"/>
    </source>
</evidence>
<dbReference type="InterPro" id="IPR052162">
    <property type="entry name" value="Sensor_kinase/Photoreceptor"/>
</dbReference>
<dbReference type="NCBIfam" id="TIGR00229">
    <property type="entry name" value="sensory_box"/>
    <property type="match status" value="3"/>
</dbReference>
<evidence type="ECO:0000313" key="12">
    <source>
        <dbReference type="EMBL" id="SDY13891.1"/>
    </source>
</evidence>
<dbReference type="EMBL" id="FNPB01000007">
    <property type="protein sequence ID" value="SDY13891.1"/>
    <property type="molecule type" value="Genomic_DNA"/>
</dbReference>
<dbReference type="CDD" id="cd00156">
    <property type="entry name" value="REC"/>
    <property type="match status" value="1"/>
</dbReference>
<dbReference type="Gene3D" id="3.30.450.20">
    <property type="entry name" value="PAS domain"/>
    <property type="match status" value="3"/>
</dbReference>
<dbReference type="SMART" id="SM00086">
    <property type="entry name" value="PAC"/>
    <property type="match status" value="3"/>
</dbReference>
<accession>A0A1H3HEJ8</accession>
<dbReference type="Pfam" id="PF08447">
    <property type="entry name" value="PAS_3"/>
    <property type="match status" value="1"/>
</dbReference>
<dbReference type="PANTHER" id="PTHR43304:SF1">
    <property type="entry name" value="PAC DOMAIN-CONTAINING PROTEIN"/>
    <property type="match status" value="1"/>
</dbReference>
<dbReference type="SMART" id="SM00448">
    <property type="entry name" value="REC"/>
    <property type="match status" value="1"/>
</dbReference>
<evidence type="ECO:0000259" key="9">
    <source>
        <dbReference type="PROSITE" id="PS50110"/>
    </source>
</evidence>
<dbReference type="InterPro" id="IPR011006">
    <property type="entry name" value="CheY-like_superfamily"/>
</dbReference>
<dbReference type="InterPro" id="IPR000014">
    <property type="entry name" value="PAS"/>
</dbReference>
<dbReference type="FunFam" id="3.30.450.20:FF:000155">
    <property type="entry name" value="Sensor histidine kinase TodS"/>
    <property type="match status" value="1"/>
</dbReference>
<keyword evidence="3 6" id="KW-0597">Phosphoprotein</keyword>
<dbReference type="GeneID" id="71878067"/>
<dbReference type="InterPro" id="IPR013655">
    <property type="entry name" value="PAS_fold_3"/>
</dbReference>
<keyword evidence="13" id="KW-1185">Reference proteome</keyword>
<dbReference type="InterPro" id="IPR003661">
    <property type="entry name" value="HisK_dim/P_dom"/>
</dbReference>
<dbReference type="OrthoDB" id="8127at2157"/>
<dbReference type="InterPro" id="IPR005467">
    <property type="entry name" value="His_kinase_dom"/>
</dbReference>
<dbReference type="Gene3D" id="1.10.287.130">
    <property type="match status" value="1"/>
</dbReference>
<dbReference type="PROSITE" id="PS50112">
    <property type="entry name" value="PAS"/>
    <property type="match status" value="2"/>
</dbReference>
<dbReference type="Pfam" id="PF00072">
    <property type="entry name" value="Response_reg"/>
    <property type="match status" value="1"/>
</dbReference>
<organism evidence="12 13">
    <name type="scientific">Halobellus clavatus</name>
    <dbReference type="NCBI Taxonomy" id="660517"/>
    <lineage>
        <taxon>Archaea</taxon>
        <taxon>Methanobacteriati</taxon>
        <taxon>Methanobacteriota</taxon>
        <taxon>Stenosarchaea group</taxon>
        <taxon>Halobacteria</taxon>
        <taxon>Halobacteriales</taxon>
        <taxon>Haloferacaceae</taxon>
        <taxon>Halobellus</taxon>
    </lineage>
</organism>
<dbReference type="PANTHER" id="PTHR43304">
    <property type="entry name" value="PHYTOCHROME-LIKE PROTEIN CPH1"/>
    <property type="match status" value="1"/>
</dbReference>
<name>A0A1H3HEJ8_9EURY</name>
<dbReference type="InterPro" id="IPR036890">
    <property type="entry name" value="HATPase_C_sf"/>
</dbReference>
<feature type="region of interest" description="Disordered" evidence="7">
    <location>
        <begin position="469"/>
        <end position="490"/>
    </location>
</feature>
<dbReference type="Pfam" id="PF13426">
    <property type="entry name" value="PAS_9"/>
    <property type="match status" value="1"/>
</dbReference>
<feature type="domain" description="Histidine kinase" evidence="8">
    <location>
        <begin position="526"/>
        <end position="720"/>
    </location>
</feature>
<evidence type="ECO:0000256" key="4">
    <source>
        <dbReference type="ARBA" id="ARBA00022679"/>
    </source>
</evidence>
<dbReference type="SMART" id="SM00387">
    <property type="entry name" value="HATPase_c"/>
    <property type="match status" value="1"/>
</dbReference>
<feature type="domain" description="PAS" evidence="10">
    <location>
        <begin position="137"/>
        <end position="212"/>
    </location>
</feature>
<dbReference type="InterPro" id="IPR013656">
    <property type="entry name" value="PAS_4"/>
</dbReference>
<comment type="catalytic activity">
    <reaction evidence="1">
        <text>ATP + protein L-histidine = ADP + protein N-phospho-L-histidine.</text>
        <dbReference type="EC" id="2.7.13.3"/>
    </reaction>
</comment>
<evidence type="ECO:0000259" key="11">
    <source>
        <dbReference type="PROSITE" id="PS50113"/>
    </source>
</evidence>
<evidence type="ECO:0000313" key="13">
    <source>
        <dbReference type="Proteomes" id="UP000199170"/>
    </source>
</evidence>
<evidence type="ECO:0000256" key="5">
    <source>
        <dbReference type="ARBA" id="ARBA00022777"/>
    </source>
</evidence>
<keyword evidence="4" id="KW-0808">Transferase</keyword>
<feature type="domain" description="PAS" evidence="10">
    <location>
        <begin position="261"/>
        <end position="306"/>
    </location>
</feature>
<dbReference type="AlphaFoldDB" id="A0A1H3HEJ8"/>
<dbReference type="SUPFAM" id="SSF55874">
    <property type="entry name" value="ATPase domain of HSP90 chaperone/DNA topoisomerase II/histidine kinase"/>
    <property type="match status" value="1"/>
</dbReference>
<dbReference type="GO" id="GO:0000155">
    <property type="term" value="F:phosphorelay sensor kinase activity"/>
    <property type="evidence" value="ECO:0007669"/>
    <property type="project" value="InterPro"/>
</dbReference>